<evidence type="ECO:0000256" key="2">
    <source>
        <dbReference type="ARBA" id="ARBA00022723"/>
    </source>
</evidence>
<dbReference type="InterPro" id="IPR056893">
    <property type="entry name" value="UBA_Nbr1_C"/>
</dbReference>
<dbReference type="InterPro" id="IPR043145">
    <property type="entry name" value="Znf_ZZ_sf"/>
</dbReference>
<dbReference type="GO" id="GO:0008270">
    <property type="term" value="F:zinc ion binding"/>
    <property type="evidence" value="ECO:0007669"/>
    <property type="project" value="UniProtKB-KW"/>
</dbReference>
<feature type="compositionally biased region" description="Basic and acidic residues" evidence="7">
    <location>
        <begin position="178"/>
        <end position="190"/>
    </location>
</feature>
<feature type="compositionally biased region" description="Basic and acidic residues" evidence="7">
    <location>
        <begin position="201"/>
        <end position="211"/>
    </location>
</feature>
<evidence type="ECO:0000256" key="7">
    <source>
        <dbReference type="SAM" id="MobiDB-lite"/>
    </source>
</evidence>
<dbReference type="Gene3D" id="3.30.60.90">
    <property type="match status" value="1"/>
</dbReference>
<evidence type="ECO:0000256" key="6">
    <source>
        <dbReference type="PROSITE-ProRule" id="PRU00228"/>
    </source>
</evidence>
<dbReference type="Proteomes" id="UP000594263">
    <property type="component" value="Unplaced"/>
</dbReference>
<dbReference type="Pfam" id="PF00569">
    <property type="entry name" value="ZZ"/>
    <property type="match status" value="1"/>
</dbReference>
<dbReference type="SUPFAM" id="SSF54277">
    <property type="entry name" value="CAD &amp; PB1 domains"/>
    <property type="match status" value="1"/>
</dbReference>
<dbReference type="SMART" id="SM00291">
    <property type="entry name" value="ZnF_ZZ"/>
    <property type="match status" value="1"/>
</dbReference>
<dbReference type="InterPro" id="IPR032350">
    <property type="entry name" value="Nbr1_FW"/>
</dbReference>
<keyword evidence="3 6" id="KW-0863">Zinc-finger</keyword>
<dbReference type="PANTHER" id="PTHR20930">
    <property type="entry name" value="OVARIAN CARCINOMA ANTIGEN CA125-RELATED"/>
    <property type="match status" value="1"/>
</dbReference>
<name>A0A7N0RAE0_KALFE</name>
<keyword evidence="5" id="KW-0968">Cytoplasmic vesicle</keyword>
<reference evidence="10" key="1">
    <citation type="submission" date="2021-01" db="UniProtKB">
        <authorList>
            <consortium name="EnsemblPlants"/>
        </authorList>
    </citation>
    <scope>IDENTIFICATION</scope>
</reference>
<dbReference type="FunFam" id="2.60.40.10:FF:000199">
    <property type="entry name" value="next to BRCA1 gene 1 protein-like"/>
    <property type="match status" value="1"/>
</dbReference>
<evidence type="ECO:0000256" key="1">
    <source>
        <dbReference type="ARBA" id="ARBA00004419"/>
    </source>
</evidence>
<dbReference type="InterPro" id="IPR013783">
    <property type="entry name" value="Ig-like_fold"/>
</dbReference>
<dbReference type="CDD" id="cd14319">
    <property type="entry name" value="UBA_NBR1"/>
    <property type="match status" value="1"/>
</dbReference>
<keyword evidence="2" id="KW-0479">Metal-binding</keyword>
<dbReference type="OMA" id="CGVTPIA"/>
<dbReference type="AlphaFoldDB" id="A0A7N0RAE0"/>
<evidence type="ECO:0000313" key="10">
    <source>
        <dbReference type="EnsemblPlants" id="Kaladp0006s0030.2.v1.1"/>
    </source>
</evidence>
<protein>
    <submittedName>
        <fullName evidence="10">Uncharacterized protein</fullName>
    </submittedName>
</protein>
<feature type="domain" description="ZZ-type" evidence="8">
    <location>
        <begin position="316"/>
        <end position="366"/>
    </location>
</feature>
<dbReference type="EnsemblPlants" id="Kaladp0006s0030.2.v1.1">
    <property type="protein sequence ID" value="Kaladp0006s0030.2.v1.1"/>
    <property type="gene ID" value="Kaladp0006s0030.v1.1"/>
</dbReference>
<dbReference type="SUPFAM" id="SSF57850">
    <property type="entry name" value="RING/U-box"/>
    <property type="match status" value="1"/>
</dbReference>
<dbReference type="Gramene" id="Kaladp0006s0030.1.v1.1">
    <property type="protein sequence ID" value="Kaladp0006s0030.1.v1.1"/>
    <property type="gene ID" value="Kaladp0006s0030.v1.1"/>
</dbReference>
<keyword evidence="4" id="KW-0862">Zinc</keyword>
<accession>A0A7N0RAE0</accession>
<dbReference type="PROSITE" id="PS50135">
    <property type="entry name" value="ZF_ZZ_2"/>
    <property type="match status" value="1"/>
</dbReference>
<dbReference type="InterPro" id="IPR009060">
    <property type="entry name" value="UBA-like_sf"/>
</dbReference>
<dbReference type="GO" id="GO:0031410">
    <property type="term" value="C:cytoplasmic vesicle"/>
    <property type="evidence" value="ECO:0007669"/>
    <property type="project" value="UniProtKB-KW"/>
</dbReference>
<dbReference type="PANTHER" id="PTHR20930:SF0">
    <property type="entry name" value="PROTEIN ILRUN"/>
    <property type="match status" value="1"/>
</dbReference>
<dbReference type="SMART" id="SM00666">
    <property type="entry name" value="PB1"/>
    <property type="match status" value="1"/>
</dbReference>
<dbReference type="CDD" id="cd14947">
    <property type="entry name" value="NBR1_like"/>
    <property type="match status" value="1"/>
</dbReference>
<evidence type="ECO:0000259" key="8">
    <source>
        <dbReference type="PROSITE" id="PS50135"/>
    </source>
</evidence>
<proteinExistence type="predicted"/>
<feature type="domain" description="PB1" evidence="9">
    <location>
        <begin position="4"/>
        <end position="89"/>
    </location>
</feature>
<evidence type="ECO:0000256" key="4">
    <source>
        <dbReference type="ARBA" id="ARBA00022833"/>
    </source>
</evidence>
<evidence type="ECO:0000313" key="11">
    <source>
        <dbReference type="Proteomes" id="UP000594263"/>
    </source>
</evidence>
<feature type="region of interest" description="Disordered" evidence="7">
    <location>
        <begin position="177"/>
        <end position="211"/>
    </location>
</feature>
<sequence length="785" mass="85906">MASTLVIKVKCGDTLRRFNAYVGENGGLVLSMEQLREKIRSLFNLGVADDFILTYTDTDGDNVTLVEDSDLDDVVSQQLNPVRMFVSLKSGNKGGSSYVRTNGNSTPLESPRVQQSFENIQAGVEQVVKTVPEPLRGVLLKLTRDIASTAAAPVIADIIHSATKIGESFACQGSQTFARKESNMPDKASEGETSSGLKRNKAAEVEEEKLSDKLRKVKDKAMESGVCHVPDLNSAPPPPSGFAAAVAASNNTGMGNTRCPMFANIGSSNLDVNPFNECPFSVGQVDSRFHTSFKGNSSPQFKRSHSHFDSTGPVFHPGVQCDGCGVHPITGPRFKSKVRYNYDLCSLCYEKSGTEADYVRIDSPLLYRDIMKALNQKHGGFGQRFQGSEPFKPFTDPYVPFNVRPVSLVNQVKLDSRFILDVNVMDGTVMAPSTCFTKIWRMRNTGNVVWPIGTKVVWTDGDKFSNALSVDLEIAADGIPSDCELDVAVNFVAPKQPGEYVSYWRMSSPSGQKFGQRVWVVIQVDASADPLSGCFSQLNLNLPPLGSEVNDPILIDINAEPSVNYVYSSSDSSSIVATPVEPISSKVVDQERTTVTRPVIESISEPVLGKRPLEDQDRNLVSEGFTSGTVGAASNKQDLNFPINDTFPVGDADSNGAAPPVGPFYLAVDSSELEFDAMPMDASSNVENLSAQSDVFNESEESLLMELYEMGFKQIDLNWEILKINNYDMEKTLVDLCDISEWDPIFDELEEMGFSDRKKNAKLMVKNKGSVKHVVMDLVTSERSQ</sequence>
<dbReference type="Pfam" id="PF16158">
    <property type="entry name" value="N_BRCA1_IG"/>
    <property type="match status" value="1"/>
</dbReference>
<dbReference type="Gramene" id="Kaladp0006s0030.2.v1.1">
    <property type="protein sequence ID" value="Kaladp0006s0030.2.v1.1"/>
    <property type="gene ID" value="Kaladp0006s0030.v1.1"/>
</dbReference>
<dbReference type="Gene3D" id="2.60.40.10">
    <property type="entry name" value="Immunoglobulins"/>
    <property type="match status" value="1"/>
</dbReference>
<dbReference type="Gene3D" id="1.10.8.10">
    <property type="entry name" value="DNA helicase RuvA subunit, C-terminal domain"/>
    <property type="match status" value="2"/>
</dbReference>
<comment type="subcellular location">
    <subcellularLocation>
        <location evidence="1">Cytoplasmic vesicle</location>
        <location evidence="1">Autophagosome</location>
    </subcellularLocation>
</comment>
<dbReference type="PROSITE" id="PS51745">
    <property type="entry name" value="PB1"/>
    <property type="match status" value="1"/>
</dbReference>
<evidence type="ECO:0000259" key="9">
    <source>
        <dbReference type="PROSITE" id="PS51745"/>
    </source>
</evidence>
<dbReference type="SUPFAM" id="SSF46934">
    <property type="entry name" value="UBA-like"/>
    <property type="match status" value="1"/>
</dbReference>
<dbReference type="EnsemblPlants" id="Kaladp0006s0030.1.v1.1">
    <property type="protein sequence ID" value="Kaladp0006s0030.1.v1.1"/>
    <property type="gene ID" value="Kaladp0006s0030.v1.1"/>
</dbReference>
<dbReference type="Pfam" id="PF24932">
    <property type="entry name" value="UBA_NBR1_C"/>
    <property type="match status" value="1"/>
</dbReference>
<evidence type="ECO:0000256" key="3">
    <source>
        <dbReference type="ARBA" id="ARBA00022771"/>
    </source>
</evidence>
<dbReference type="InterPro" id="IPR000270">
    <property type="entry name" value="PB1_dom"/>
</dbReference>
<dbReference type="GO" id="GO:0005776">
    <property type="term" value="C:autophagosome"/>
    <property type="evidence" value="ECO:0007669"/>
    <property type="project" value="UniProtKB-SubCell"/>
</dbReference>
<dbReference type="InterPro" id="IPR053793">
    <property type="entry name" value="PB1-like"/>
</dbReference>
<dbReference type="Gene3D" id="3.10.20.90">
    <property type="entry name" value="Phosphatidylinositol 3-kinase Catalytic Subunit, Chain A, domain 1"/>
    <property type="match status" value="1"/>
</dbReference>
<dbReference type="Pfam" id="PF00564">
    <property type="entry name" value="PB1"/>
    <property type="match status" value="1"/>
</dbReference>
<dbReference type="InterPro" id="IPR000433">
    <property type="entry name" value="Znf_ZZ"/>
</dbReference>
<keyword evidence="11" id="KW-1185">Reference proteome</keyword>
<organism evidence="10 11">
    <name type="scientific">Kalanchoe fedtschenkoi</name>
    <name type="common">Lavender scallops</name>
    <name type="synonym">South American air plant</name>
    <dbReference type="NCBI Taxonomy" id="63787"/>
    <lineage>
        <taxon>Eukaryota</taxon>
        <taxon>Viridiplantae</taxon>
        <taxon>Streptophyta</taxon>
        <taxon>Embryophyta</taxon>
        <taxon>Tracheophyta</taxon>
        <taxon>Spermatophyta</taxon>
        <taxon>Magnoliopsida</taxon>
        <taxon>eudicotyledons</taxon>
        <taxon>Gunneridae</taxon>
        <taxon>Pentapetalae</taxon>
        <taxon>Saxifragales</taxon>
        <taxon>Crassulaceae</taxon>
        <taxon>Kalanchoe</taxon>
    </lineage>
</organism>
<evidence type="ECO:0000256" key="5">
    <source>
        <dbReference type="ARBA" id="ARBA00023329"/>
    </source>
</evidence>